<reference evidence="2 3" key="1">
    <citation type="journal article" date="2015" name="Genome Announc.">
        <title>Complete Genome Sequence of Spiroplasma cantharicola CC-1T (DSM 21588), a Bacterium Isolated from Soldier Beetle (Cantharis carolinus).</title>
        <authorList>
            <person name="Lo W.S."/>
            <person name="Liu P.Y."/>
            <person name="Kuo C.H."/>
        </authorList>
    </citation>
    <scope>NUCLEOTIDE SEQUENCE [LARGE SCALE GENOMIC DNA]</scope>
    <source>
        <strain evidence="2 3">CC-1</strain>
    </source>
</reference>
<evidence type="ECO:0000313" key="2">
    <source>
        <dbReference type="EMBL" id="ALD66290.1"/>
    </source>
</evidence>
<dbReference type="PROSITE" id="PS51257">
    <property type="entry name" value="PROKAR_LIPOPROTEIN"/>
    <property type="match status" value="1"/>
</dbReference>
<gene>
    <name evidence="2" type="ORF">SCANT_v1c03800</name>
</gene>
<dbReference type="Proteomes" id="UP000063919">
    <property type="component" value="Chromosome"/>
</dbReference>
<accession>A0A0M4KC98</accession>
<organism evidence="2 3">
    <name type="scientific">Spiroplasma cantharicola</name>
    <dbReference type="NCBI Taxonomy" id="362837"/>
    <lineage>
        <taxon>Bacteria</taxon>
        <taxon>Bacillati</taxon>
        <taxon>Mycoplasmatota</taxon>
        <taxon>Mollicutes</taxon>
        <taxon>Entomoplasmatales</taxon>
        <taxon>Spiroplasmataceae</taxon>
        <taxon>Spiroplasma</taxon>
    </lineage>
</organism>
<dbReference type="AlphaFoldDB" id="A0A0M4KC98"/>
<proteinExistence type="predicted"/>
<sequence length="555" mass="64610">MRKLLNLLGAVGLVATTSATVIACGQDLEKPEVTIEKVIEDFKEDVNQIVQEHIAEISKNFFLVDQENSLSFFNKEKFSSYMGSNSEKNADDSIRESIIKDFNNIIELNLLKYKIELLQKKEKYSTILDNINVFNGVTLSSNEKINLATKISTVTQDKIWFGTTKFSYSVSVNFKNKKGVIEEYKISDIDALISLTDNQQIGGEIQKMYSSISENFIKNEISKIYTENLILKNKTYLENVDEEILDYLNSNNYILNFINFVKSDFGVELKMSSNVAIKELVTTASYRSSTVKFDDQSELDFQKSFKDFLFEDGKKIEQFISSTQENFEKEMNSKIEENLNKINKNLWNDPSLEKSINSVFKMRMVKVKSMTYKIEENNYIDIPDIYLNLWQVKDKKVSRREEINQDIIKNIKSARESFIKTYGIEDKKIPNLDTYFFNYKGDSKIINKWINELNIVNKAEISEYVNLTHKELINDRNKFLKESKQDNFQFDIWTHLDGGLLYKPLIKINNKKMDLGTHNSSISSFYYNVIFELDYFKISLETFKTTNNITLFVEA</sequence>
<protein>
    <recommendedName>
        <fullName evidence="4">Lipoprotein</fullName>
    </recommendedName>
</protein>
<feature type="signal peptide" evidence="1">
    <location>
        <begin position="1"/>
        <end position="23"/>
    </location>
</feature>
<keyword evidence="3" id="KW-1185">Reference proteome</keyword>
<dbReference type="KEGG" id="scj:SCANT_v1c03800"/>
<dbReference type="InterPro" id="IPR054816">
    <property type="entry name" value="Lipoprotein_mollicutes-type_CS"/>
</dbReference>
<dbReference type="PATRIC" id="fig|362837.3.peg.382"/>
<dbReference type="NCBIfam" id="NF038029">
    <property type="entry name" value="LP_plasma"/>
    <property type="match status" value="1"/>
</dbReference>
<keyword evidence="1" id="KW-0732">Signal</keyword>
<evidence type="ECO:0000313" key="3">
    <source>
        <dbReference type="Proteomes" id="UP000063919"/>
    </source>
</evidence>
<evidence type="ECO:0000256" key="1">
    <source>
        <dbReference type="SAM" id="SignalP"/>
    </source>
</evidence>
<evidence type="ECO:0008006" key="4">
    <source>
        <dbReference type="Google" id="ProtNLM"/>
    </source>
</evidence>
<dbReference type="EMBL" id="CP012622">
    <property type="protein sequence ID" value="ALD66290.1"/>
    <property type="molecule type" value="Genomic_DNA"/>
</dbReference>
<name>A0A0M4KC98_9MOLU</name>
<feature type="chain" id="PRO_5005796850" description="Lipoprotein" evidence="1">
    <location>
        <begin position="24"/>
        <end position="555"/>
    </location>
</feature>
<dbReference type="OrthoDB" id="387750at2"/>
<dbReference type="RefSeq" id="WP_053946052.1">
    <property type="nucleotide sequence ID" value="NZ_CP012622.1"/>
</dbReference>